<accession>A0A9N8HZP8</accession>
<dbReference type="GO" id="GO:0019843">
    <property type="term" value="F:rRNA binding"/>
    <property type="evidence" value="ECO:0007669"/>
    <property type="project" value="TreeGrafter"/>
</dbReference>
<name>A0A9N8HZP8_9STRA</name>
<dbReference type="InterPro" id="IPR005225">
    <property type="entry name" value="Small_GTP-bd"/>
</dbReference>
<feature type="domain" description="Dynamin N-terminal" evidence="1">
    <location>
        <begin position="11"/>
        <end position="187"/>
    </location>
</feature>
<protein>
    <recommendedName>
        <fullName evidence="1">Dynamin N-terminal domain-containing protein</fullName>
    </recommendedName>
</protein>
<dbReference type="InterPro" id="IPR005662">
    <property type="entry name" value="GTPase_Era-like"/>
</dbReference>
<dbReference type="AlphaFoldDB" id="A0A9N8HZP8"/>
<dbReference type="EMBL" id="CAICTM010003039">
    <property type="protein sequence ID" value="CAB9530785.1"/>
    <property type="molecule type" value="Genomic_DNA"/>
</dbReference>
<evidence type="ECO:0000259" key="1">
    <source>
        <dbReference type="Pfam" id="PF00350"/>
    </source>
</evidence>
<gene>
    <name evidence="2" type="ORF">SEMRO_3041_G342660.1</name>
</gene>
<reference evidence="2" key="1">
    <citation type="submission" date="2020-06" db="EMBL/GenBank/DDBJ databases">
        <authorList>
            <consortium name="Plant Systems Biology data submission"/>
        </authorList>
    </citation>
    <scope>NUCLEOTIDE SEQUENCE</scope>
    <source>
        <strain evidence="2">D6</strain>
    </source>
</reference>
<dbReference type="Gene3D" id="3.40.50.300">
    <property type="entry name" value="P-loop containing nucleotide triphosphate hydrolases"/>
    <property type="match status" value="1"/>
</dbReference>
<dbReference type="PANTHER" id="PTHR42698:SF2">
    <property type="entry name" value="GTPASE ERA-LIKE, CHLOROPLASTIC"/>
    <property type="match status" value="1"/>
</dbReference>
<dbReference type="GO" id="GO:0043024">
    <property type="term" value="F:ribosomal small subunit binding"/>
    <property type="evidence" value="ECO:0007669"/>
    <property type="project" value="TreeGrafter"/>
</dbReference>
<dbReference type="InterPro" id="IPR027417">
    <property type="entry name" value="P-loop_NTPase"/>
</dbReference>
<comment type="caution">
    <text evidence="2">The sequence shown here is derived from an EMBL/GenBank/DDBJ whole genome shotgun (WGS) entry which is preliminary data.</text>
</comment>
<organism evidence="2 3">
    <name type="scientific">Seminavis robusta</name>
    <dbReference type="NCBI Taxonomy" id="568900"/>
    <lineage>
        <taxon>Eukaryota</taxon>
        <taxon>Sar</taxon>
        <taxon>Stramenopiles</taxon>
        <taxon>Ochrophyta</taxon>
        <taxon>Bacillariophyta</taxon>
        <taxon>Bacillariophyceae</taxon>
        <taxon>Bacillariophycidae</taxon>
        <taxon>Naviculales</taxon>
        <taxon>Naviculaceae</taxon>
        <taxon>Seminavis</taxon>
    </lineage>
</organism>
<dbReference type="InterPro" id="IPR045063">
    <property type="entry name" value="Dynamin_N"/>
</dbReference>
<evidence type="ECO:0000313" key="2">
    <source>
        <dbReference type="EMBL" id="CAB9530785.1"/>
    </source>
</evidence>
<dbReference type="GO" id="GO:0000028">
    <property type="term" value="P:ribosomal small subunit assembly"/>
    <property type="evidence" value="ECO:0007669"/>
    <property type="project" value="TreeGrafter"/>
</dbReference>
<keyword evidence="3" id="KW-1185">Reference proteome</keyword>
<dbReference type="NCBIfam" id="TIGR00231">
    <property type="entry name" value="small_GTP"/>
    <property type="match status" value="1"/>
</dbReference>
<evidence type="ECO:0000313" key="3">
    <source>
        <dbReference type="Proteomes" id="UP001153069"/>
    </source>
</evidence>
<dbReference type="GO" id="GO:0005525">
    <property type="term" value="F:GTP binding"/>
    <property type="evidence" value="ECO:0007669"/>
    <property type="project" value="InterPro"/>
</dbReference>
<proteinExistence type="predicted"/>
<dbReference type="OrthoDB" id="43903at2759"/>
<dbReference type="Proteomes" id="UP001153069">
    <property type="component" value="Unassembled WGS sequence"/>
</dbReference>
<dbReference type="Pfam" id="PF00350">
    <property type="entry name" value="Dynamin_N"/>
    <property type="match status" value="1"/>
</dbReference>
<sequence>MKFGPWSEIKVALLGHVSVGKTTVLNAILGDKFGEVSMRRTTAGINFFRIVPSNEATKESDQWSVAGHNEDVKAAEKVHQEISKSNMKLREAQIIEEKWFNVGCDPLCEMRKKTSIVVVDIPGTNEADTNSIYRNYVEENWKTFDCVVVVMDARQGVNTEEQVGLLRLVKENLTKQKSLPVIVLLNKVDEPDDTEQALLVKESQEKIASMFAVGCRAKALKQLPTLSGKKGAKHSVPTFDLYPVVIPVSAIRAYFYRAASSLPFEEFRKKFDQDIIEKIGREEMNRNKWRRMSVDKKYKALYDLVVEGSEEDDEGIQGTGFDTFLCALSVSVGGHETQTKLLHSQVDIALQSFQEEKQSFSQLMALHETSKVLDKDMGAIKQAFWTKYTSCKEESLDAFRKEPKVEVMAEPAGLLHQYFSFATSVGWEDEAKLVEKSFGELVGEQIGVIVNKQGLQTAGEFNADNDFVCNYCTGRQKSGAEQIQKEQDKKDLTWGNFSVYDWVTVLESILRNLPSGSFSREFIVLGILRDKYAASLGPSKLVNCDCNTCYTEMRYLSGSSTRPSRYCQTCRNRRNERPSKCQKTHHGNAGWNVCYEDGKLKVVGSLANVQVPSSSSDEQHWGHVAWCCQNLMESACQQKKDSSTSQSPK</sequence>
<dbReference type="PANTHER" id="PTHR42698">
    <property type="entry name" value="GTPASE ERA"/>
    <property type="match status" value="1"/>
</dbReference>
<dbReference type="SUPFAM" id="SSF52540">
    <property type="entry name" value="P-loop containing nucleoside triphosphate hydrolases"/>
    <property type="match status" value="1"/>
</dbReference>